<dbReference type="InterPro" id="IPR032093">
    <property type="entry name" value="PhoD_N"/>
</dbReference>
<dbReference type="InterPro" id="IPR038607">
    <property type="entry name" value="PhoD-like_sf"/>
</dbReference>
<dbReference type="InterPro" id="IPR006311">
    <property type="entry name" value="TAT_signal"/>
</dbReference>
<dbReference type="PANTHER" id="PTHR43606">
    <property type="entry name" value="PHOSPHATASE, PUTATIVE (AFU_ORTHOLOGUE AFUA_6G08710)-RELATED"/>
    <property type="match status" value="1"/>
</dbReference>
<evidence type="ECO:0000313" key="4">
    <source>
        <dbReference type="Proteomes" id="UP001357223"/>
    </source>
</evidence>
<dbReference type="InterPro" id="IPR052900">
    <property type="entry name" value="Phospholipid_Metab_Enz"/>
</dbReference>
<dbReference type="Pfam" id="PF16655">
    <property type="entry name" value="PhoD_N"/>
    <property type="match status" value="1"/>
</dbReference>
<name>A0ABZ2CHC2_9BACI</name>
<dbReference type="PROSITE" id="PS51318">
    <property type="entry name" value="TAT"/>
    <property type="match status" value="1"/>
</dbReference>
<gene>
    <name evidence="3" type="ORF">R4Z09_29050</name>
</gene>
<evidence type="ECO:0000313" key="3">
    <source>
        <dbReference type="EMBL" id="WVX81198.1"/>
    </source>
</evidence>
<organism evidence="3 4">
    <name type="scientific">Niallia oryzisoli</name>
    <dbReference type="NCBI Taxonomy" id="1737571"/>
    <lineage>
        <taxon>Bacteria</taxon>
        <taxon>Bacillati</taxon>
        <taxon>Bacillota</taxon>
        <taxon>Bacilli</taxon>
        <taxon>Bacillales</taxon>
        <taxon>Bacillaceae</taxon>
        <taxon>Niallia</taxon>
    </lineage>
</organism>
<dbReference type="InterPro" id="IPR018946">
    <property type="entry name" value="PhoD-like_MPP"/>
</dbReference>
<sequence>MNNNEHGIGSKISRRNFLGASSKAAVAVTIGMTIPFSIGEKEAAAAKFPSYPFTLGVASGDPLPESVVLWTRLAPDPLAADGLGGMTEEEVIVKWEVAVDEQFKTIVKRGHEVATPDYAYSIHAEVYGLEPGKEYYYRFKSGNDFSPVGKTKTAPAYGSQLDQLNFAFASCQNVPAGYYTAYDHMVKEDLDLVIFLGDYIYENGGQGTIGRGHVPAKEIFTLEDYRVRYGQYKSDPSLQAAHAVFPWIVTLDDHELENNFGGDATNYPNKYASKEEFLARREAAFQAYYEHMPLRRSALPSGIDMQVYRRFNFGNLAEFNVLDTRQYRTNTTSDRLDPNKTMMGEVQESWLYDGLSRSNAHWNILAQQVLMAQRDTKLGEGYEFATDNWNGYVANRDRLFNCITENDLNNVVVITGDSHRNWVNDLKEDFFNLDSRTLATEFVGTSISSGGDGKDMDQAGIDIMSENPHVKWMNNQRGYVRCQLTPEQLRADFMVVPHVTMPGAPISNRASFIVENGKPGAVRI</sequence>
<feature type="domain" description="PhoD-like phosphatase metallophosphatase" evidence="1">
    <location>
        <begin position="166"/>
        <end position="493"/>
    </location>
</feature>
<dbReference type="SUPFAM" id="SSF56300">
    <property type="entry name" value="Metallo-dependent phosphatases"/>
    <property type="match status" value="1"/>
</dbReference>
<accession>A0ABZ2CHC2</accession>
<dbReference type="InterPro" id="IPR029052">
    <property type="entry name" value="Metallo-depent_PP-like"/>
</dbReference>
<dbReference type="EMBL" id="CP137640">
    <property type="protein sequence ID" value="WVX81198.1"/>
    <property type="molecule type" value="Genomic_DNA"/>
</dbReference>
<protein>
    <submittedName>
        <fullName evidence="3">Alkaline phosphatase D family protein</fullName>
    </submittedName>
</protein>
<dbReference type="Proteomes" id="UP001357223">
    <property type="component" value="Chromosome"/>
</dbReference>
<feature type="domain" description="Phospholipase D N-terminal" evidence="2">
    <location>
        <begin position="55"/>
        <end position="153"/>
    </location>
</feature>
<evidence type="ECO:0000259" key="2">
    <source>
        <dbReference type="Pfam" id="PF16655"/>
    </source>
</evidence>
<dbReference type="Gene3D" id="2.60.40.380">
    <property type="entry name" value="Purple acid phosphatase-like, N-terminal"/>
    <property type="match status" value="1"/>
</dbReference>
<dbReference type="Pfam" id="PF09423">
    <property type="entry name" value="PhoD"/>
    <property type="match status" value="1"/>
</dbReference>
<evidence type="ECO:0000259" key="1">
    <source>
        <dbReference type="Pfam" id="PF09423"/>
    </source>
</evidence>
<reference evidence="3 4" key="1">
    <citation type="submission" date="2023-10" db="EMBL/GenBank/DDBJ databases">
        <title>Niallia locisalis sp.nov. isolated from a salt pond sample.</title>
        <authorList>
            <person name="Li X.-J."/>
            <person name="Dong L."/>
        </authorList>
    </citation>
    <scope>NUCLEOTIDE SEQUENCE [LARGE SCALE GENOMIC DNA]</scope>
    <source>
        <strain evidence="3 4">DSM 29761</strain>
    </source>
</reference>
<proteinExistence type="predicted"/>
<keyword evidence="4" id="KW-1185">Reference proteome</keyword>
<dbReference type="CDD" id="cd07389">
    <property type="entry name" value="MPP_PhoD"/>
    <property type="match status" value="1"/>
</dbReference>
<dbReference type="PANTHER" id="PTHR43606:SF2">
    <property type="entry name" value="ALKALINE PHOSPHATASE FAMILY PROTEIN (AFU_ORTHOLOGUE AFUA_5G03860)"/>
    <property type="match status" value="1"/>
</dbReference>
<dbReference type="RefSeq" id="WP_338450128.1">
    <property type="nucleotide sequence ID" value="NZ_CP137640.1"/>
</dbReference>
<dbReference type="Gene3D" id="3.60.21.70">
    <property type="entry name" value="PhoD-like phosphatase"/>
    <property type="match status" value="1"/>
</dbReference>